<gene>
    <name evidence="2" type="ORF">AV530_014721</name>
</gene>
<organism evidence="2 3">
    <name type="scientific">Patagioenas fasciata monilis</name>
    <dbReference type="NCBI Taxonomy" id="372326"/>
    <lineage>
        <taxon>Eukaryota</taxon>
        <taxon>Metazoa</taxon>
        <taxon>Chordata</taxon>
        <taxon>Craniata</taxon>
        <taxon>Vertebrata</taxon>
        <taxon>Euteleostomi</taxon>
        <taxon>Archelosauria</taxon>
        <taxon>Archosauria</taxon>
        <taxon>Dinosauria</taxon>
        <taxon>Saurischia</taxon>
        <taxon>Theropoda</taxon>
        <taxon>Coelurosauria</taxon>
        <taxon>Aves</taxon>
        <taxon>Neognathae</taxon>
        <taxon>Neoaves</taxon>
        <taxon>Columbimorphae</taxon>
        <taxon>Columbiformes</taxon>
        <taxon>Columbidae</taxon>
        <taxon>Patagioenas</taxon>
    </lineage>
</organism>
<reference evidence="2 3" key="1">
    <citation type="submission" date="2016-02" db="EMBL/GenBank/DDBJ databases">
        <title>Band-tailed pigeon sequencing and assembly.</title>
        <authorList>
            <person name="Soares A.E."/>
            <person name="Novak B.J."/>
            <person name="Rice E.S."/>
            <person name="O'Connell B."/>
            <person name="Chang D."/>
            <person name="Weber S."/>
            <person name="Shapiro B."/>
        </authorList>
    </citation>
    <scope>NUCLEOTIDE SEQUENCE [LARGE SCALE GENOMIC DNA]</scope>
    <source>
        <strain evidence="2">BTP2013</strain>
        <tissue evidence="2">Blood</tissue>
    </source>
</reference>
<dbReference type="InterPro" id="IPR052986">
    <property type="entry name" value="VLIG_GTPase"/>
</dbReference>
<dbReference type="PANTHER" id="PTHR14819">
    <property type="entry name" value="GTP-BINDING"/>
    <property type="match status" value="1"/>
</dbReference>
<evidence type="ECO:0000313" key="2">
    <source>
        <dbReference type="EMBL" id="OPJ78896.1"/>
    </source>
</evidence>
<evidence type="ECO:0000256" key="1">
    <source>
        <dbReference type="SAM" id="MobiDB-lite"/>
    </source>
</evidence>
<dbReference type="EMBL" id="LSYS01004883">
    <property type="protein sequence ID" value="OPJ78896.1"/>
    <property type="molecule type" value="Genomic_DNA"/>
</dbReference>
<protein>
    <submittedName>
        <fullName evidence="2">Interferon-induced very large GTPase 1-like</fullName>
    </submittedName>
</protein>
<evidence type="ECO:0000313" key="3">
    <source>
        <dbReference type="Proteomes" id="UP000190648"/>
    </source>
</evidence>
<dbReference type="AlphaFoldDB" id="A0A1V4K379"/>
<comment type="caution">
    <text evidence="2">The sequence shown here is derived from an EMBL/GenBank/DDBJ whole genome shotgun (WGS) entry which is preliminary data.</text>
</comment>
<keyword evidence="3" id="KW-1185">Reference proteome</keyword>
<sequence length="361" mass="42482">MQWIEDTEDVFQSIEPSSQSKSKSDGSEPKANPAIGNRRFPCLLQRLGPECHSPRIMETEDVHDESNPGLILVPKRSELEREHSNVFDHFLRLSQWILFLMNYTLAHNIIWLTKILYRFRRVIREDLGEIHSAVQKLKEINQSHLEIVKQDGNQCKLEERRSEHEKELLARSRALALHPEGQSLSERELRDNFRSLWAKQITAAPPPEQVNIDEQIENILVDHFKKRELYEQIRKFPKHPQFSVDLEKHVAKERKRRGLRTVSLDNADVNSIHRITDNIIAKVWANIDKKEKEKRDFSPSFIHEILNEVKKGMNSVPDNAKYRFSKDYRIDLSVYLCRMAAGRFKAMHEAFQRANDPIFYM</sequence>
<proteinExistence type="predicted"/>
<dbReference type="OrthoDB" id="9205835at2759"/>
<feature type="compositionally biased region" description="Low complexity" evidence="1">
    <location>
        <begin position="12"/>
        <end position="21"/>
    </location>
</feature>
<dbReference type="STRING" id="372326.A0A1V4K379"/>
<dbReference type="PANTHER" id="PTHR14819:SF5">
    <property type="entry name" value="INTERFERON-INDUCED VERY LARGE GTPASE 1"/>
    <property type="match status" value="1"/>
</dbReference>
<feature type="region of interest" description="Disordered" evidence="1">
    <location>
        <begin position="1"/>
        <end position="36"/>
    </location>
</feature>
<accession>A0A1V4K379</accession>
<name>A0A1V4K379_PATFA</name>
<dbReference type="Proteomes" id="UP000190648">
    <property type="component" value="Unassembled WGS sequence"/>
</dbReference>